<dbReference type="InterPro" id="IPR002156">
    <property type="entry name" value="RNaseH_domain"/>
</dbReference>
<gene>
    <name evidence="2" type="ORF">D0Y65_018385</name>
</gene>
<sequence length="728" mass="83467">MKTLWHENIVVAQELVHSIRKMRGWKGYFIIKVDLSKAYDHMKWSFVHHILQEFGLPNVLTNLIMSCLSTVVTNVKWNGQRSSMFPPKCGLCQGDSLSPYIFVLYVDKLSHLISKAVEDGVWKPVKMGRNGSLISHLMFADDLILCGQANLEQMEVVKDILYNFCDMSGQMVSAEKTRIYFSKNVNSQTRRDLVSRSGFFEVSMLGSYLGIPLLGKSPRQRDFQHLLNKVEDKLTAWKAKQLSLVGRIILAKFLIQAIPVHSMISPYIPASVLKKIEKAERSFVWGDQQSKREFHAVGWQTLMKPKDEGGLAMRNLQSMNLACLMKISLWKAIVALWPYLVDGEYWAVGKSDSVSVWYDRWISADIIKLSNVMQVIPDHVANYKVNDMVKQDGQWDFELLSLLIPQDIIKCIKAIIPPRDNADDDRRLWTGNKLGEYFVASGYNQVNGFQNLSQSHIWNKIWKIKAPERIKVFIWQVTHERLLTNSCIAHRGNGQASCHHCVILEENILHVLRDCPLANLVWLHLLDQSNVANFFYPDLMEWIDMNLSRDLNATSKDDWQSVWAQGCYFLWYWRNQQVHNSSFVRPFRLWESILQNCRNYKILMVHMDSSQVVSKKQIMIKWMPPDQRWYKLNSDGLKVGDSGGTGYGGLIRDENGRWVVGFVRNLGIASAYVAKSWGVLEGVTLARQRGIDFLEINVDSKVVADGLKGDKQGCLEGWTIVGAIRKDG</sequence>
<dbReference type="Gene3D" id="3.30.420.10">
    <property type="entry name" value="Ribonuclease H-like superfamily/Ribonuclease H"/>
    <property type="match status" value="1"/>
</dbReference>
<organism evidence="2 3">
    <name type="scientific">Glycine soja</name>
    <name type="common">Wild soybean</name>
    <dbReference type="NCBI Taxonomy" id="3848"/>
    <lineage>
        <taxon>Eukaryota</taxon>
        <taxon>Viridiplantae</taxon>
        <taxon>Streptophyta</taxon>
        <taxon>Embryophyta</taxon>
        <taxon>Tracheophyta</taxon>
        <taxon>Spermatophyta</taxon>
        <taxon>Magnoliopsida</taxon>
        <taxon>eudicotyledons</taxon>
        <taxon>Gunneridae</taxon>
        <taxon>Pentapetalae</taxon>
        <taxon>rosids</taxon>
        <taxon>fabids</taxon>
        <taxon>Fabales</taxon>
        <taxon>Fabaceae</taxon>
        <taxon>Papilionoideae</taxon>
        <taxon>50 kb inversion clade</taxon>
        <taxon>NPAAA clade</taxon>
        <taxon>indigoferoid/millettioid clade</taxon>
        <taxon>Phaseoleae</taxon>
        <taxon>Glycine</taxon>
        <taxon>Glycine subgen. Soja</taxon>
    </lineage>
</organism>
<evidence type="ECO:0000259" key="1">
    <source>
        <dbReference type="PROSITE" id="PS50878"/>
    </source>
</evidence>
<dbReference type="Pfam" id="PF00078">
    <property type="entry name" value="RVT_1"/>
    <property type="match status" value="1"/>
</dbReference>
<comment type="caution">
    <text evidence="2">The sequence shown here is derived from an EMBL/GenBank/DDBJ whole genome shotgun (WGS) entry which is preliminary data.</text>
</comment>
<dbReference type="InterPro" id="IPR026960">
    <property type="entry name" value="RVT-Znf"/>
</dbReference>
<dbReference type="AlphaFoldDB" id="A0A445JYW2"/>
<dbReference type="CDD" id="cd06222">
    <property type="entry name" value="RNase_H_like"/>
    <property type="match status" value="1"/>
</dbReference>
<dbReference type="InterPro" id="IPR043502">
    <property type="entry name" value="DNA/RNA_pol_sf"/>
</dbReference>
<dbReference type="PROSITE" id="PS50878">
    <property type="entry name" value="RT_POL"/>
    <property type="match status" value="1"/>
</dbReference>
<dbReference type="InterPro" id="IPR000477">
    <property type="entry name" value="RT_dom"/>
</dbReference>
<proteinExistence type="predicted"/>
<dbReference type="SUPFAM" id="SSF56672">
    <property type="entry name" value="DNA/RNA polymerases"/>
    <property type="match status" value="1"/>
</dbReference>
<accession>A0A445JYW2</accession>
<keyword evidence="3" id="KW-1185">Reference proteome</keyword>
<feature type="domain" description="Reverse transcriptase" evidence="1">
    <location>
        <begin position="1"/>
        <end position="213"/>
    </location>
</feature>
<dbReference type="Pfam" id="PF13966">
    <property type="entry name" value="zf-RVT"/>
    <property type="match status" value="1"/>
</dbReference>
<protein>
    <submittedName>
        <fullName evidence="2">Putative ribonuclease H protein</fullName>
    </submittedName>
</protein>
<dbReference type="Pfam" id="PF13456">
    <property type="entry name" value="RVT_3"/>
    <property type="match status" value="1"/>
</dbReference>
<dbReference type="PANTHER" id="PTHR33116">
    <property type="entry name" value="REVERSE TRANSCRIPTASE ZINC-BINDING DOMAIN-CONTAINING PROTEIN-RELATED-RELATED"/>
    <property type="match status" value="1"/>
</dbReference>
<name>A0A445JYW2_GLYSO</name>
<dbReference type="Proteomes" id="UP000289340">
    <property type="component" value="Chromosome 7"/>
</dbReference>
<evidence type="ECO:0000313" key="2">
    <source>
        <dbReference type="EMBL" id="RZC03703.1"/>
    </source>
</evidence>
<dbReference type="PANTHER" id="PTHR33116:SF70">
    <property type="entry name" value="NON-LTR RETROELEMENT REVERSE TRANSCRIPTASE-LIKE PROTEIN"/>
    <property type="match status" value="1"/>
</dbReference>
<dbReference type="InterPro" id="IPR044730">
    <property type="entry name" value="RNase_H-like_dom_plant"/>
</dbReference>
<dbReference type="EMBL" id="QZWG01000007">
    <property type="protein sequence ID" value="RZC03703.1"/>
    <property type="molecule type" value="Genomic_DNA"/>
</dbReference>
<evidence type="ECO:0000313" key="3">
    <source>
        <dbReference type="Proteomes" id="UP000289340"/>
    </source>
</evidence>
<dbReference type="GO" id="GO:0004523">
    <property type="term" value="F:RNA-DNA hybrid ribonuclease activity"/>
    <property type="evidence" value="ECO:0007669"/>
    <property type="project" value="InterPro"/>
</dbReference>
<dbReference type="InterPro" id="IPR036397">
    <property type="entry name" value="RNaseH_sf"/>
</dbReference>
<dbReference type="GO" id="GO:0003676">
    <property type="term" value="F:nucleic acid binding"/>
    <property type="evidence" value="ECO:0007669"/>
    <property type="project" value="InterPro"/>
</dbReference>
<reference evidence="2 3" key="1">
    <citation type="submission" date="2018-09" db="EMBL/GenBank/DDBJ databases">
        <title>A high-quality reference genome of wild soybean provides a powerful tool to mine soybean genomes.</title>
        <authorList>
            <person name="Xie M."/>
            <person name="Chung C.Y.L."/>
            <person name="Li M.-W."/>
            <person name="Wong F.-L."/>
            <person name="Chan T.-F."/>
            <person name="Lam H.-M."/>
        </authorList>
    </citation>
    <scope>NUCLEOTIDE SEQUENCE [LARGE SCALE GENOMIC DNA]</scope>
    <source>
        <strain evidence="3">cv. W05</strain>
        <tissue evidence="2">Hypocotyl of etiolated seedlings</tissue>
    </source>
</reference>
<dbReference type="InterPro" id="IPR012337">
    <property type="entry name" value="RNaseH-like_sf"/>
</dbReference>
<dbReference type="SUPFAM" id="SSF53098">
    <property type="entry name" value="Ribonuclease H-like"/>
    <property type="match status" value="1"/>
</dbReference>